<feature type="transmembrane region" description="Helical" evidence="1">
    <location>
        <begin position="33"/>
        <end position="55"/>
    </location>
</feature>
<name>A0ABT1S1Z7_9FIRM</name>
<reference evidence="2 3" key="1">
    <citation type="submission" date="2022-06" db="EMBL/GenBank/DDBJ databases">
        <title>Isolation of gut microbiota from human fecal samples.</title>
        <authorList>
            <person name="Pamer E.G."/>
            <person name="Barat B."/>
            <person name="Waligurski E."/>
            <person name="Medina S."/>
            <person name="Paddock L."/>
            <person name="Mostad J."/>
        </authorList>
    </citation>
    <scope>NUCLEOTIDE SEQUENCE [LARGE SCALE GENOMIC DNA]</scope>
    <source>
        <strain evidence="2 3">DFI.9.73</strain>
    </source>
</reference>
<proteinExistence type="predicted"/>
<keyword evidence="1" id="KW-0472">Membrane</keyword>
<protein>
    <recommendedName>
        <fullName evidence="4">GtrA-like protein</fullName>
    </recommendedName>
</protein>
<feature type="transmembrane region" description="Helical" evidence="1">
    <location>
        <begin position="67"/>
        <end position="88"/>
    </location>
</feature>
<evidence type="ECO:0000313" key="2">
    <source>
        <dbReference type="EMBL" id="MCQ4840934.1"/>
    </source>
</evidence>
<dbReference type="Proteomes" id="UP001524473">
    <property type="component" value="Unassembled WGS sequence"/>
</dbReference>
<keyword evidence="1" id="KW-0812">Transmembrane</keyword>
<dbReference type="EMBL" id="JANFZH010000033">
    <property type="protein sequence ID" value="MCQ4840934.1"/>
    <property type="molecule type" value="Genomic_DNA"/>
</dbReference>
<keyword evidence="3" id="KW-1185">Reference proteome</keyword>
<organism evidence="2 3">
    <name type="scientific">Neglectibacter timonensis</name>
    <dbReference type="NCBI Taxonomy" id="1776382"/>
    <lineage>
        <taxon>Bacteria</taxon>
        <taxon>Bacillati</taxon>
        <taxon>Bacillota</taxon>
        <taxon>Clostridia</taxon>
        <taxon>Eubacteriales</taxon>
        <taxon>Oscillospiraceae</taxon>
        <taxon>Neglectibacter</taxon>
    </lineage>
</organism>
<accession>A0ABT1S1Z7</accession>
<dbReference type="RefSeq" id="WP_256192132.1">
    <property type="nucleotide sequence ID" value="NZ_JANFZG010000033.1"/>
</dbReference>
<keyword evidence="1" id="KW-1133">Transmembrane helix</keyword>
<sequence>MLLVGAVSIRGGEITKRKKRGYKKWLETYTKRAVAVILAVSLIDLQLSYVLAFMGQVQIAESLSSTIASTIVGVMLGYFLKALFETFFEKREERLRSKEGIHEDSVDIEEV</sequence>
<evidence type="ECO:0000313" key="3">
    <source>
        <dbReference type="Proteomes" id="UP001524473"/>
    </source>
</evidence>
<comment type="caution">
    <text evidence="2">The sequence shown here is derived from an EMBL/GenBank/DDBJ whole genome shotgun (WGS) entry which is preliminary data.</text>
</comment>
<evidence type="ECO:0000256" key="1">
    <source>
        <dbReference type="SAM" id="Phobius"/>
    </source>
</evidence>
<evidence type="ECO:0008006" key="4">
    <source>
        <dbReference type="Google" id="ProtNLM"/>
    </source>
</evidence>
<gene>
    <name evidence="2" type="ORF">NE695_13550</name>
</gene>